<dbReference type="Proteomes" id="UP000283341">
    <property type="component" value="Unassembled WGS sequence"/>
</dbReference>
<dbReference type="FunFam" id="2.60.40.1120:FF:000003">
    <property type="entry name" value="Outer membrane protein Omp121"/>
    <property type="match status" value="1"/>
</dbReference>
<evidence type="ECO:0000256" key="10">
    <source>
        <dbReference type="SAM" id="Phobius"/>
    </source>
</evidence>
<proteinExistence type="inferred from homology"/>
<evidence type="ECO:0000313" key="14">
    <source>
        <dbReference type="Proteomes" id="UP000283341"/>
    </source>
</evidence>
<evidence type="ECO:0000256" key="6">
    <source>
        <dbReference type="ARBA" id="ARBA00023136"/>
    </source>
</evidence>
<organism evidence="13 14">
    <name type="scientific">Bacteroides cellulosilyticus</name>
    <dbReference type="NCBI Taxonomy" id="246787"/>
    <lineage>
        <taxon>Bacteria</taxon>
        <taxon>Pseudomonadati</taxon>
        <taxon>Bacteroidota</taxon>
        <taxon>Bacteroidia</taxon>
        <taxon>Bacteroidales</taxon>
        <taxon>Bacteroidaceae</taxon>
        <taxon>Bacteroides</taxon>
    </lineage>
</organism>
<evidence type="ECO:0000256" key="9">
    <source>
        <dbReference type="RuleBase" id="RU003357"/>
    </source>
</evidence>
<dbReference type="InterPro" id="IPR039426">
    <property type="entry name" value="TonB-dep_rcpt-like"/>
</dbReference>
<dbReference type="FunFam" id="2.170.130.10:FF:000008">
    <property type="entry name" value="SusC/RagA family TonB-linked outer membrane protein"/>
    <property type="match status" value="1"/>
</dbReference>
<dbReference type="InterPro" id="IPR037066">
    <property type="entry name" value="Plug_dom_sf"/>
</dbReference>
<evidence type="ECO:0000256" key="8">
    <source>
        <dbReference type="PROSITE-ProRule" id="PRU01360"/>
    </source>
</evidence>
<dbReference type="InterPro" id="IPR000531">
    <property type="entry name" value="Beta-barrel_TonB"/>
</dbReference>
<dbReference type="Gene3D" id="2.60.40.1120">
    <property type="entry name" value="Carboxypeptidase-like, regulatory domain"/>
    <property type="match status" value="1"/>
</dbReference>
<dbReference type="Gene3D" id="2.40.170.20">
    <property type="entry name" value="TonB-dependent receptor, beta-barrel domain"/>
    <property type="match status" value="1"/>
</dbReference>
<dbReference type="Pfam" id="PF07715">
    <property type="entry name" value="Plug"/>
    <property type="match status" value="1"/>
</dbReference>
<keyword evidence="2 8" id="KW-0813">Transport</keyword>
<accession>A0A412ID21</accession>
<dbReference type="PROSITE" id="PS52016">
    <property type="entry name" value="TONB_DEPENDENT_REC_3"/>
    <property type="match status" value="1"/>
</dbReference>
<gene>
    <name evidence="13" type="ORF">DWX97_19055</name>
</gene>
<feature type="domain" description="TonB-dependent receptor-like beta-barrel" evidence="11">
    <location>
        <begin position="412"/>
        <end position="792"/>
    </location>
</feature>
<evidence type="ECO:0000259" key="12">
    <source>
        <dbReference type="Pfam" id="PF07715"/>
    </source>
</evidence>
<feature type="transmembrane region" description="Helical" evidence="10">
    <location>
        <begin position="12"/>
        <end position="30"/>
    </location>
</feature>
<dbReference type="GO" id="GO:0009279">
    <property type="term" value="C:cell outer membrane"/>
    <property type="evidence" value="ECO:0007669"/>
    <property type="project" value="UniProtKB-SubCell"/>
</dbReference>
<dbReference type="SUPFAM" id="SSF56935">
    <property type="entry name" value="Porins"/>
    <property type="match status" value="1"/>
</dbReference>
<dbReference type="NCBIfam" id="TIGR04057">
    <property type="entry name" value="SusC_RagA_signa"/>
    <property type="match status" value="1"/>
</dbReference>
<keyword evidence="3 8" id="KW-1134">Transmembrane beta strand</keyword>
<dbReference type="InterPro" id="IPR008969">
    <property type="entry name" value="CarboxyPept-like_regulatory"/>
</dbReference>
<evidence type="ECO:0000256" key="7">
    <source>
        <dbReference type="ARBA" id="ARBA00023237"/>
    </source>
</evidence>
<comment type="caution">
    <text evidence="13">The sequence shown here is derived from an EMBL/GenBank/DDBJ whole genome shotgun (WGS) entry which is preliminary data.</text>
</comment>
<comment type="similarity">
    <text evidence="8 9">Belongs to the TonB-dependent receptor family.</text>
</comment>
<keyword evidence="4 8" id="KW-0812">Transmembrane</keyword>
<sequence length="1052" mass="118636">MKKKEYNSKSLLWRLSLVLFVFSVSFNLYAQNSTVTGVVVDEAEEPLIGVSVSVVGTSTGTVTDLDGNFKISIKKGASLKFSYMGYADQEIKVVSSKMRVILKEDSKMLDEVIIVGFGTMKKRDNAGSITSVDAKAIEERNAVSVFDALQGAAPGVSITATSGAPGESKSIRVRGASTFEDGGVDPLYVVDGVMVDDIDNLSPNDIKSMEILKDAASASIYGARSANGVIIITTKSGEEGKPRVDFSYSRSFSSPTRKLPQVNAFESRLSMGAGDFDNASKWLEKFSARTDSCGLQYSTNYYYQDLLFRTGSVDKFSATISGGTKQATYRVSLGYDGTEGILLETYSKRYTGQLNVDFKPWKNVKFTTLARLTNTKYNKADEKTVLQGAMRRDPDMIIWYPDGELIPYYSSGGRVNPIAALEQYRDEFDRYNFNFTQKIQWNLTKWLTLNGTLAANYQLQRESKFKSKYLMGKDTDPNTGGDFTTWRKNYTGDLYVNYNKTFAKNHTINAMLGASFEEVSTDDLRFEGSDFLSEELYTMNLATILNIAKTYTRLQETSAVGFFGRLNYSWKSRYILAGTLRRDASSKFGKNNRWGWFPSVSAAWRVSDEFFMKWTKPLLSDAKIRVSYGVTGNDKISAYEAMTTYTVNGNYNNIGAVVGSSKYGNPNLKWEETKQTNFGLDLSFLDGRIYFTGDYYIKKTHDLLADQKLPYTTGYDNIRVNLASLENRGLELSVTAVPVQTRAFSWTTTVNWWKNKNKILDLAKDDYVDSSIWLVAKGKQAGLWYGWKNTGVFEYDCSNAYTADWKNRLTPVLKRDEHNNVIIGLDGQPTVLGYLNADGSEYHGEVKKIKHNGTVASGGDVIWENLNEDGDIDESDKQVLGKATPTWYASWSNSLNYKNFSLSFQFYLSWGGKVYNDLKRYTTTWGGSSHKQHPEYVLQGWRYPGQITDWYALNTRNRTTLNREQLNSQYLEDGSFLRLQSIRLSYTLEREWLAKTPFRNVQVYVYGNQLLTWTNYTGYDPEVSGNKVLTPGRDDSKYPHCRELGFGINVGF</sequence>
<dbReference type="InterPro" id="IPR023997">
    <property type="entry name" value="TonB-dep_OMP_SusC/RagA_CS"/>
</dbReference>
<dbReference type="Pfam" id="PF13715">
    <property type="entry name" value="CarbopepD_reg_2"/>
    <property type="match status" value="1"/>
</dbReference>
<dbReference type="NCBIfam" id="TIGR04056">
    <property type="entry name" value="OMP_RagA_SusC"/>
    <property type="match status" value="1"/>
</dbReference>
<evidence type="ECO:0000256" key="5">
    <source>
        <dbReference type="ARBA" id="ARBA00023077"/>
    </source>
</evidence>
<protein>
    <submittedName>
        <fullName evidence="13">TonB-dependent receptor</fullName>
    </submittedName>
</protein>
<keyword evidence="13" id="KW-0675">Receptor</keyword>
<evidence type="ECO:0000256" key="2">
    <source>
        <dbReference type="ARBA" id="ARBA00022448"/>
    </source>
</evidence>
<dbReference type="AlphaFoldDB" id="A0A412ID21"/>
<evidence type="ECO:0000313" key="13">
    <source>
        <dbReference type="EMBL" id="RGS34763.1"/>
    </source>
</evidence>
<dbReference type="EMBL" id="QRVJ01000020">
    <property type="protein sequence ID" value="RGS34763.1"/>
    <property type="molecule type" value="Genomic_DNA"/>
</dbReference>
<dbReference type="RefSeq" id="WP_118403326.1">
    <property type="nucleotide sequence ID" value="NZ_JADNFX010000011.1"/>
</dbReference>
<keyword evidence="7 8" id="KW-0998">Cell outer membrane</keyword>
<evidence type="ECO:0000259" key="11">
    <source>
        <dbReference type="Pfam" id="PF00593"/>
    </source>
</evidence>
<dbReference type="InterPro" id="IPR023996">
    <property type="entry name" value="TonB-dep_OMP_SusC/RagA"/>
</dbReference>
<keyword evidence="10" id="KW-1133">Transmembrane helix</keyword>
<dbReference type="Gene3D" id="2.170.130.10">
    <property type="entry name" value="TonB-dependent receptor, plug domain"/>
    <property type="match status" value="1"/>
</dbReference>
<dbReference type="Pfam" id="PF00593">
    <property type="entry name" value="TonB_dep_Rec_b-barrel"/>
    <property type="match status" value="1"/>
</dbReference>
<name>A0A412ID21_9BACE</name>
<dbReference type="InterPro" id="IPR036942">
    <property type="entry name" value="Beta-barrel_TonB_sf"/>
</dbReference>
<reference evidence="13 14" key="1">
    <citation type="submission" date="2018-08" db="EMBL/GenBank/DDBJ databases">
        <title>A genome reference for cultivated species of the human gut microbiota.</title>
        <authorList>
            <person name="Zou Y."/>
            <person name="Xue W."/>
            <person name="Luo G."/>
        </authorList>
    </citation>
    <scope>NUCLEOTIDE SEQUENCE [LARGE SCALE GENOMIC DNA]</scope>
    <source>
        <strain evidence="13 14">AF22-3AC</strain>
    </source>
</reference>
<keyword evidence="6 8" id="KW-0472">Membrane</keyword>
<dbReference type="InterPro" id="IPR012910">
    <property type="entry name" value="Plug_dom"/>
</dbReference>
<comment type="subcellular location">
    <subcellularLocation>
        <location evidence="1 8">Cell outer membrane</location>
        <topology evidence="1 8">Multi-pass membrane protein</topology>
    </subcellularLocation>
</comment>
<dbReference type="SUPFAM" id="SSF49464">
    <property type="entry name" value="Carboxypeptidase regulatory domain-like"/>
    <property type="match status" value="1"/>
</dbReference>
<keyword evidence="5 9" id="KW-0798">TonB box</keyword>
<evidence type="ECO:0000256" key="4">
    <source>
        <dbReference type="ARBA" id="ARBA00022692"/>
    </source>
</evidence>
<evidence type="ECO:0000256" key="3">
    <source>
        <dbReference type="ARBA" id="ARBA00022452"/>
    </source>
</evidence>
<evidence type="ECO:0000256" key="1">
    <source>
        <dbReference type="ARBA" id="ARBA00004571"/>
    </source>
</evidence>
<feature type="domain" description="TonB-dependent receptor plug" evidence="12">
    <location>
        <begin position="121"/>
        <end position="229"/>
    </location>
</feature>